<protein>
    <submittedName>
        <fullName evidence="1">Uncharacterized protein</fullName>
    </submittedName>
</protein>
<gene>
    <name evidence="1" type="ORF">BFF78_38850</name>
</gene>
<evidence type="ECO:0000313" key="2">
    <source>
        <dbReference type="Proteomes" id="UP000094960"/>
    </source>
</evidence>
<sequence>MRALRTLVKTVRLADKLSVAKVYTTGKHRFEAEIWAKGKKFGTLVAKGKPAHGQNNGLHVTLHPNGRVTSWVERAEPKPKPQPVAKRVLVVTRTLADDASTAKVYKLGPNHYEADIYADGTKLDTLVAKGRSACGQDNGLHVALQPDGQLTSWVDDAPKTETANDTSDTVTPAEPTVVVRTN</sequence>
<accession>A0A1D7YL14</accession>
<keyword evidence="2" id="KW-1185">Reference proteome</keyword>
<dbReference type="KEGG" id="spun:BFF78_38850"/>
<name>A0A1D7YL14_9ACTN</name>
<proteinExistence type="predicted"/>
<dbReference type="EMBL" id="CP017248">
    <property type="protein sequence ID" value="AOR36224.1"/>
    <property type="molecule type" value="Genomic_DNA"/>
</dbReference>
<dbReference type="AlphaFoldDB" id="A0A1D7YL14"/>
<organism evidence="1 2">
    <name type="scientific">Streptomyces fodineus</name>
    <dbReference type="NCBI Taxonomy" id="1904616"/>
    <lineage>
        <taxon>Bacteria</taxon>
        <taxon>Bacillati</taxon>
        <taxon>Actinomycetota</taxon>
        <taxon>Actinomycetes</taxon>
        <taxon>Kitasatosporales</taxon>
        <taxon>Streptomycetaceae</taxon>
        <taxon>Streptomyces</taxon>
    </lineage>
</organism>
<dbReference type="RefSeq" id="WP_069782736.1">
    <property type="nucleotide sequence ID" value="NZ_CP017248.1"/>
</dbReference>
<dbReference type="Proteomes" id="UP000094960">
    <property type="component" value="Chromosome"/>
</dbReference>
<evidence type="ECO:0000313" key="1">
    <source>
        <dbReference type="EMBL" id="AOR36224.1"/>
    </source>
</evidence>
<reference evidence="2" key="1">
    <citation type="submission" date="2016-09" db="EMBL/GenBank/DDBJ databases">
        <title>Streptomyces puniciscabiei strain:TW1S1 Genome sequencing and assembly.</title>
        <authorList>
            <person name="Kim M.-K."/>
            <person name="Kim S.B."/>
        </authorList>
    </citation>
    <scope>NUCLEOTIDE SEQUENCE [LARGE SCALE GENOMIC DNA]</scope>
    <source>
        <strain evidence="2">TW1S1</strain>
    </source>
</reference>